<proteinExistence type="predicted"/>
<accession>A0A1V4ATX4</accession>
<dbReference type="PROSITE" id="PS01131">
    <property type="entry name" value="RRNA_A_DIMETH"/>
    <property type="match status" value="1"/>
</dbReference>
<dbReference type="Gene3D" id="3.40.50.150">
    <property type="entry name" value="Vaccinia Virus protein VP39"/>
    <property type="match status" value="1"/>
</dbReference>
<name>A0A1V4ATX4_9BACT</name>
<dbReference type="AlphaFoldDB" id="A0A1V4ATX4"/>
<dbReference type="SUPFAM" id="SSF53335">
    <property type="entry name" value="S-adenosyl-L-methionine-dependent methyltransferases"/>
    <property type="match status" value="1"/>
</dbReference>
<sequence>MNQEDVKEMSKNTGDKRHVYEYPVDLNANTASARVIRMVGKNKKVLEIGAGPGSITKHLRHANNCRIIALEVDGEAIKKLSPFCERVYQANLNDTVWTDILENEGRFDAVVAADVLEHLYDPLAVLKQMVGFVCDDGCLVISLPHVGHSAIHACLMDEDFEYRDWGLLDRTHIRFFGIKNIQLCLIMPD</sequence>
<dbReference type="EMBL" id="AYTS01000075">
    <property type="protein sequence ID" value="OOP56565.1"/>
    <property type="molecule type" value="Genomic_DNA"/>
</dbReference>
<dbReference type="InterPro" id="IPR029063">
    <property type="entry name" value="SAM-dependent_MTases_sf"/>
</dbReference>
<protein>
    <recommendedName>
        <fullName evidence="3">Methyltransferase domain-containing protein</fullName>
    </recommendedName>
</protein>
<organism evidence="1 2">
    <name type="scientific">Candidatus Brocadia carolinensis</name>
    <dbReference type="NCBI Taxonomy" id="1004156"/>
    <lineage>
        <taxon>Bacteria</taxon>
        <taxon>Pseudomonadati</taxon>
        <taxon>Planctomycetota</taxon>
        <taxon>Candidatus Brocadiia</taxon>
        <taxon>Candidatus Brocadiales</taxon>
        <taxon>Candidatus Brocadiaceae</taxon>
        <taxon>Candidatus Brocadia</taxon>
    </lineage>
</organism>
<evidence type="ECO:0000313" key="1">
    <source>
        <dbReference type="EMBL" id="OOP56565.1"/>
    </source>
</evidence>
<dbReference type="Pfam" id="PF13489">
    <property type="entry name" value="Methyltransf_23"/>
    <property type="match status" value="1"/>
</dbReference>
<comment type="caution">
    <text evidence="1">The sequence shown here is derived from an EMBL/GenBank/DDBJ whole genome shotgun (WGS) entry which is preliminary data.</text>
</comment>
<dbReference type="STRING" id="1004156.AYP45_08430"/>
<evidence type="ECO:0008006" key="3">
    <source>
        <dbReference type="Google" id="ProtNLM"/>
    </source>
</evidence>
<dbReference type="PANTHER" id="PTHR43861">
    <property type="entry name" value="TRANS-ACONITATE 2-METHYLTRANSFERASE-RELATED"/>
    <property type="match status" value="1"/>
</dbReference>
<dbReference type="InterPro" id="IPR020596">
    <property type="entry name" value="rRNA_Ade_Mease_Trfase_CS"/>
</dbReference>
<dbReference type="CDD" id="cd02440">
    <property type="entry name" value="AdoMet_MTases"/>
    <property type="match status" value="1"/>
</dbReference>
<gene>
    <name evidence="1" type="ORF">AYP45_08430</name>
</gene>
<dbReference type="GO" id="GO:0000179">
    <property type="term" value="F:rRNA (adenine-N6,N6-)-dimethyltransferase activity"/>
    <property type="evidence" value="ECO:0007669"/>
    <property type="project" value="InterPro"/>
</dbReference>
<reference evidence="1 2" key="1">
    <citation type="journal article" date="2017" name="Water Res.">
        <title>Discovery and metagenomic analysis of an anammox bacterial enrichment related to Candidatus "Brocadia caroliniensis" in a full-scale glycerol-fed nitritation-denitritation separate centrate treatment process.</title>
        <authorList>
            <person name="Park H."/>
            <person name="Brotto A.C."/>
            <person name="van Loosdrecht M.C."/>
            <person name="Chandran K."/>
        </authorList>
    </citation>
    <scope>NUCLEOTIDE SEQUENCE [LARGE SCALE GENOMIC DNA]</scope>
    <source>
        <strain evidence="1">26THWARD</strain>
    </source>
</reference>
<dbReference type="Proteomes" id="UP000189681">
    <property type="component" value="Unassembled WGS sequence"/>
</dbReference>
<evidence type="ECO:0000313" key="2">
    <source>
        <dbReference type="Proteomes" id="UP000189681"/>
    </source>
</evidence>